<dbReference type="Gene3D" id="3.40.50.2300">
    <property type="match status" value="1"/>
</dbReference>
<dbReference type="AlphaFoldDB" id="A0A6V8K9B7"/>
<evidence type="ECO:0008006" key="4">
    <source>
        <dbReference type="Google" id="ProtNLM"/>
    </source>
</evidence>
<feature type="region of interest" description="Disordered" evidence="1">
    <location>
        <begin position="95"/>
        <end position="148"/>
    </location>
</feature>
<feature type="compositionally biased region" description="Pro residues" evidence="1">
    <location>
        <begin position="139"/>
        <end position="148"/>
    </location>
</feature>
<evidence type="ECO:0000256" key="1">
    <source>
        <dbReference type="SAM" id="MobiDB-lite"/>
    </source>
</evidence>
<organism evidence="2 3">
    <name type="scientific">Phytohabitans houttuyneae</name>
    <dbReference type="NCBI Taxonomy" id="1076126"/>
    <lineage>
        <taxon>Bacteria</taxon>
        <taxon>Bacillati</taxon>
        <taxon>Actinomycetota</taxon>
        <taxon>Actinomycetes</taxon>
        <taxon>Micromonosporales</taxon>
        <taxon>Micromonosporaceae</taxon>
    </lineage>
</organism>
<dbReference type="SUPFAM" id="SSF53822">
    <property type="entry name" value="Periplasmic binding protein-like I"/>
    <property type="match status" value="1"/>
</dbReference>
<sequence length="148" mass="15677">MEVRALRQKLSRVFGGIAIAALVFGGAACQAGEDDGEDGGGNAACGQKIAFFGPLTGDAAGLGIHIRNGAKLAIDQYNKENADCTAELAEFDSQGDPAKALPWPRRRSATRRSSRWSARRSRVSPRSPTRSSSPATCRPSPPRRPARA</sequence>
<evidence type="ECO:0000313" key="2">
    <source>
        <dbReference type="EMBL" id="GFJ81763.1"/>
    </source>
</evidence>
<dbReference type="Proteomes" id="UP000482800">
    <property type="component" value="Unassembled WGS sequence"/>
</dbReference>
<dbReference type="InterPro" id="IPR028082">
    <property type="entry name" value="Peripla_BP_I"/>
</dbReference>
<keyword evidence="3" id="KW-1185">Reference proteome</keyword>
<dbReference type="EMBL" id="BLPF01000002">
    <property type="protein sequence ID" value="GFJ81763.1"/>
    <property type="molecule type" value="Genomic_DNA"/>
</dbReference>
<reference evidence="2 3" key="1">
    <citation type="submission" date="2020-03" db="EMBL/GenBank/DDBJ databases">
        <title>Whole genome shotgun sequence of Phytohabitans houttuyneae NBRC 108639.</title>
        <authorList>
            <person name="Komaki H."/>
            <person name="Tamura T."/>
        </authorList>
    </citation>
    <scope>NUCLEOTIDE SEQUENCE [LARGE SCALE GENOMIC DNA]</scope>
    <source>
        <strain evidence="2 3">NBRC 108639</strain>
    </source>
</reference>
<evidence type="ECO:0000313" key="3">
    <source>
        <dbReference type="Proteomes" id="UP000482800"/>
    </source>
</evidence>
<feature type="compositionally biased region" description="Low complexity" evidence="1">
    <location>
        <begin position="124"/>
        <end position="138"/>
    </location>
</feature>
<comment type="caution">
    <text evidence="2">The sequence shown here is derived from an EMBL/GenBank/DDBJ whole genome shotgun (WGS) entry which is preliminary data.</text>
</comment>
<reference evidence="2 3" key="2">
    <citation type="submission" date="2020-03" db="EMBL/GenBank/DDBJ databases">
        <authorList>
            <person name="Ichikawa N."/>
            <person name="Kimura A."/>
            <person name="Kitahashi Y."/>
            <person name="Uohara A."/>
        </authorList>
    </citation>
    <scope>NUCLEOTIDE SEQUENCE [LARGE SCALE GENOMIC DNA]</scope>
    <source>
        <strain evidence="2 3">NBRC 108639</strain>
    </source>
</reference>
<name>A0A6V8K9B7_9ACTN</name>
<feature type="compositionally biased region" description="Basic residues" evidence="1">
    <location>
        <begin position="104"/>
        <end position="123"/>
    </location>
</feature>
<protein>
    <recommendedName>
        <fullName evidence="4">Leucine-binding protein domain-containing protein</fullName>
    </recommendedName>
</protein>
<accession>A0A6V8K9B7</accession>
<proteinExistence type="predicted"/>
<gene>
    <name evidence="2" type="ORF">Phou_059430</name>
</gene>
<dbReference type="PROSITE" id="PS51257">
    <property type="entry name" value="PROKAR_LIPOPROTEIN"/>
    <property type="match status" value="1"/>
</dbReference>